<dbReference type="InterPro" id="IPR015679">
    <property type="entry name" value="PLipase_D_fam"/>
</dbReference>
<proteinExistence type="predicted"/>
<reference evidence="4 5" key="1">
    <citation type="journal article" date="2020" name="Nat. Food">
        <title>A phased Vanilla planifolia genome enables genetic improvement of flavour and production.</title>
        <authorList>
            <person name="Hasing T."/>
            <person name="Tang H."/>
            <person name="Brym M."/>
            <person name="Khazi F."/>
            <person name="Huang T."/>
            <person name="Chambers A.H."/>
        </authorList>
    </citation>
    <scope>NUCLEOTIDE SEQUENCE [LARGE SCALE GENOMIC DNA]</scope>
    <source>
        <tissue evidence="4">Leaf</tissue>
    </source>
</reference>
<dbReference type="Gene3D" id="3.30.870.10">
    <property type="entry name" value="Endonuclease Chain A"/>
    <property type="match status" value="1"/>
</dbReference>
<dbReference type="AlphaFoldDB" id="A0A835PQB8"/>
<evidence type="ECO:0000313" key="5">
    <source>
        <dbReference type="Proteomes" id="UP000639772"/>
    </source>
</evidence>
<dbReference type="EMBL" id="JADCNM010000013">
    <property type="protein sequence ID" value="KAG0456436.1"/>
    <property type="molecule type" value="Genomic_DNA"/>
</dbReference>
<dbReference type="GO" id="GO:0004630">
    <property type="term" value="F:phospholipase D activity"/>
    <property type="evidence" value="ECO:0007669"/>
    <property type="project" value="TreeGrafter"/>
</dbReference>
<dbReference type="GO" id="GO:0005886">
    <property type="term" value="C:plasma membrane"/>
    <property type="evidence" value="ECO:0007669"/>
    <property type="project" value="TreeGrafter"/>
</dbReference>
<dbReference type="PANTHER" id="PTHR18896:SF137">
    <property type="entry name" value="PHOSPHOLIPASE D ALPHA 4"/>
    <property type="match status" value="1"/>
</dbReference>
<sequence>MECARPQSFRPYLLPEASRRRRHRRHDGRIRRLPRTKPDASNSLRPPARRHRGWWPLRTRFLIVTVRFRPALRKGRSGGFLHRREVEFGLLFEVFAGVPEEKVQSSFPERRNCGVVASDAHHIGEFRPMATVGGRWEYKPRRLVEDVYWAIDGAERLVCIGWSVNPKLISKADEGVVVRILIWDDETSLHSFKNPGLMRTHDEDAFAFFRHTKVNCRLSPRLHRHLPTPFTHHQKTIVDDAPTLLASFGPPNRHRQLPQLPRAARLSRRTATTPTPTSLFRTLNAPSHAHDFYQPSIPAARLPRGGPRQPWHDTHACVVGAAARDVLANFDQRWAKLSGAETPSSHPAYDDNAGGDWIVQIFRSIDAESAEGLPRKTEHSIYDAHVSAIRKAQRYIYIENQYFMGGCHLWEVDRWSGWPKSDSVGDRV</sequence>
<keyword evidence="1" id="KW-0677">Repeat</keyword>
<accession>A0A835PQB8</accession>
<organism evidence="4 5">
    <name type="scientific">Vanilla planifolia</name>
    <name type="common">Vanilla</name>
    <dbReference type="NCBI Taxonomy" id="51239"/>
    <lineage>
        <taxon>Eukaryota</taxon>
        <taxon>Viridiplantae</taxon>
        <taxon>Streptophyta</taxon>
        <taxon>Embryophyta</taxon>
        <taxon>Tracheophyta</taxon>
        <taxon>Spermatophyta</taxon>
        <taxon>Magnoliopsida</taxon>
        <taxon>Liliopsida</taxon>
        <taxon>Asparagales</taxon>
        <taxon>Orchidaceae</taxon>
        <taxon>Vanilloideae</taxon>
        <taxon>Vanilleae</taxon>
        <taxon>Vanilla</taxon>
    </lineage>
</organism>
<dbReference type="GO" id="GO:0009395">
    <property type="term" value="P:phospholipid catabolic process"/>
    <property type="evidence" value="ECO:0007669"/>
    <property type="project" value="TreeGrafter"/>
</dbReference>
<feature type="region of interest" description="Disordered" evidence="3">
    <location>
        <begin position="14"/>
        <end position="47"/>
    </location>
</feature>
<evidence type="ECO:0000313" key="4">
    <source>
        <dbReference type="EMBL" id="KAG0456436.1"/>
    </source>
</evidence>
<dbReference type="SUPFAM" id="SSF56024">
    <property type="entry name" value="Phospholipase D/nuclease"/>
    <property type="match status" value="2"/>
</dbReference>
<evidence type="ECO:0000256" key="2">
    <source>
        <dbReference type="ARBA" id="ARBA00023098"/>
    </source>
</evidence>
<gene>
    <name evidence="4" type="ORF">HPP92_024224</name>
</gene>
<protein>
    <submittedName>
        <fullName evidence="4">Uncharacterized protein</fullName>
    </submittedName>
</protein>
<evidence type="ECO:0000256" key="3">
    <source>
        <dbReference type="SAM" id="MobiDB-lite"/>
    </source>
</evidence>
<feature type="compositionally biased region" description="Basic residues" evidence="3">
    <location>
        <begin position="19"/>
        <end position="35"/>
    </location>
</feature>
<dbReference type="PANTHER" id="PTHR18896">
    <property type="entry name" value="PHOSPHOLIPASE D"/>
    <property type="match status" value="1"/>
</dbReference>
<keyword evidence="2" id="KW-0443">Lipid metabolism</keyword>
<comment type="caution">
    <text evidence="4">The sequence shown here is derived from an EMBL/GenBank/DDBJ whole genome shotgun (WGS) entry which is preliminary data.</text>
</comment>
<dbReference type="Proteomes" id="UP000639772">
    <property type="component" value="Chromosome 13"/>
</dbReference>
<dbReference type="OrthoDB" id="14911at2759"/>
<name>A0A835PQB8_VANPL</name>
<evidence type="ECO:0000256" key="1">
    <source>
        <dbReference type="ARBA" id="ARBA00022737"/>
    </source>
</evidence>